<dbReference type="SUPFAM" id="SSF50447">
    <property type="entry name" value="Translation proteins"/>
    <property type="match status" value="1"/>
</dbReference>
<dbReference type="Gene3D" id="3.30.230.10">
    <property type="match status" value="1"/>
</dbReference>
<accession>A0A9D1V6J7</accession>
<dbReference type="InterPro" id="IPR041095">
    <property type="entry name" value="EFG_II"/>
</dbReference>
<comment type="caution">
    <text evidence="4">The sequence shown here is derived from an EMBL/GenBank/DDBJ whole genome shotgun (WGS) entry which is preliminary data.</text>
</comment>
<dbReference type="EMBL" id="DXFX01000011">
    <property type="protein sequence ID" value="HIX07055.1"/>
    <property type="molecule type" value="Genomic_DNA"/>
</dbReference>
<dbReference type="SMART" id="SM00838">
    <property type="entry name" value="EFG_C"/>
    <property type="match status" value="1"/>
</dbReference>
<dbReference type="InterPro" id="IPR035649">
    <property type="entry name" value="EFG_V"/>
</dbReference>
<evidence type="ECO:0000313" key="5">
    <source>
        <dbReference type="Proteomes" id="UP000824204"/>
    </source>
</evidence>
<dbReference type="NCBIfam" id="NF009379">
    <property type="entry name" value="PRK12740.1-3"/>
    <property type="match status" value="1"/>
</dbReference>
<dbReference type="SUPFAM" id="SSF52540">
    <property type="entry name" value="P-loop containing nucleoside triphosphate hydrolases"/>
    <property type="match status" value="1"/>
</dbReference>
<dbReference type="InterPro" id="IPR053905">
    <property type="entry name" value="EF-G-like_DII"/>
</dbReference>
<evidence type="ECO:0000259" key="3">
    <source>
        <dbReference type="PROSITE" id="PS51722"/>
    </source>
</evidence>
<evidence type="ECO:0000256" key="2">
    <source>
        <dbReference type="ARBA" id="ARBA00023134"/>
    </source>
</evidence>
<dbReference type="InterPro" id="IPR005517">
    <property type="entry name" value="Transl_elong_EFG/EF2_IV"/>
</dbReference>
<reference evidence="4" key="1">
    <citation type="journal article" date="2021" name="PeerJ">
        <title>Extensive microbial diversity within the chicken gut microbiome revealed by metagenomics and culture.</title>
        <authorList>
            <person name="Gilroy R."/>
            <person name="Ravi A."/>
            <person name="Getino M."/>
            <person name="Pursley I."/>
            <person name="Horton D.L."/>
            <person name="Alikhan N.F."/>
            <person name="Baker D."/>
            <person name="Gharbi K."/>
            <person name="Hall N."/>
            <person name="Watson M."/>
            <person name="Adriaenssens E.M."/>
            <person name="Foster-Nyarko E."/>
            <person name="Jarju S."/>
            <person name="Secka A."/>
            <person name="Antonio M."/>
            <person name="Oren A."/>
            <person name="Chaudhuri R.R."/>
            <person name="La Ragione R."/>
            <person name="Hildebrand F."/>
            <person name="Pallen M.J."/>
        </authorList>
    </citation>
    <scope>NUCLEOTIDE SEQUENCE</scope>
    <source>
        <strain evidence="4">811</strain>
    </source>
</reference>
<dbReference type="Proteomes" id="UP000824204">
    <property type="component" value="Unassembled WGS sequence"/>
</dbReference>
<dbReference type="CDD" id="cd04170">
    <property type="entry name" value="EF-G_bact"/>
    <property type="match status" value="1"/>
</dbReference>
<dbReference type="InterPro" id="IPR005225">
    <property type="entry name" value="Small_GTP-bd"/>
</dbReference>
<dbReference type="InterPro" id="IPR009000">
    <property type="entry name" value="Transl_B-barrel_sf"/>
</dbReference>
<dbReference type="SMART" id="SM00889">
    <property type="entry name" value="EFG_IV"/>
    <property type="match status" value="1"/>
</dbReference>
<proteinExistence type="predicted"/>
<dbReference type="Pfam" id="PF22042">
    <property type="entry name" value="EF-G_D2"/>
    <property type="match status" value="1"/>
</dbReference>
<dbReference type="FunFam" id="3.30.70.240:FF:000001">
    <property type="entry name" value="Elongation factor G"/>
    <property type="match status" value="1"/>
</dbReference>
<dbReference type="InterPro" id="IPR009022">
    <property type="entry name" value="EFG_III"/>
</dbReference>
<dbReference type="CDD" id="cd04088">
    <property type="entry name" value="EFG_mtEFG_II"/>
    <property type="match status" value="1"/>
</dbReference>
<dbReference type="NCBIfam" id="NF009891">
    <property type="entry name" value="PRK13351.1-1"/>
    <property type="match status" value="1"/>
</dbReference>
<dbReference type="GO" id="GO:0005525">
    <property type="term" value="F:GTP binding"/>
    <property type="evidence" value="ECO:0007669"/>
    <property type="project" value="UniProtKB-KW"/>
</dbReference>
<dbReference type="Gene3D" id="3.30.70.870">
    <property type="entry name" value="Elongation Factor G (Translational Gtpase), domain 3"/>
    <property type="match status" value="1"/>
</dbReference>
<dbReference type="NCBIfam" id="NF009381">
    <property type="entry name" value="PRK12740.1-5"/>
    <property type="match status" value="1"/>
</dbReference>
<dbReference type="InterPro" id="IPR020568">
    <property type="entry name" value="Ribosomal_Su5_D2-typ_SF"/>
</dbReference>
<dbReference type="Pfam" id="PF00009">
    <property type="entry name" value="GTP_EFTU"/>
    <property type="match status" value="1"/>
</dbReference>
<dbReference type="InterPro" id="IPR014721">
    <property type="entry name" value="Ribsml_uS5_D2-typ_fold_subgr"/>
</dbReference>
<dbReference type="InterPro" id="IPR047872">
    <property type="entry name" value="EFG_IV"/>
</dbReference>
<dbReference type="InterPro" id="IPR000795">
    <property type="entry name" value="T_Tr_GTP-bd_dom"/>
</dbReference>
<keyword evidence="2" id="KW-0342">GTP-binding</keyword>
<evidence type="ECO:0000313" key="4">
    <source>
        <dbReference type="EMBL" id="HIX07055.1"/>
    </source>
</evidence>
<feature type="domain" description="Tr-type G" evidence="3">
    <location>
        <begin position="6"/>
        <end position="277"/>
    </location>
</feature>
<dbReference type="NCBIfam" id="TIGR00231">
    <property type="entry name" value="small_GTP"/>
    <property type="match status" value="1"/>
</dbReference>
<dbReference type="CDD" id="cd03713">
    <property type="entry name" value="EFG_mtEFG_C"/>
    <property type="match status" value="1"/>
</dbReference>
<dbReference type="GO" id="GO:0003924">
    <property type="term" value="F:GTPase activity"/>
    <property type="evidence" value="ECO:0007669"/>
    <property type="project" value="InterPro"/>
</dbReference>
<dbReference type="InterPro" id="IPR027417">
    <property type="entry name" value="P-loop_NTPase"/>
</dbReference>
<dbReference type="CDD" id="cd01434">
    <property type="entry name" value="EFG_mtEFG1_IV"/>
    <property type="match status" value="1"/>
</dbReference>
<dbReference type="PANTHER" id="PTHR43261:SF6">
    <property type="entry name" value="ELONGATION FACTOR G-LIKE PROTEIN"/>
    <property type="match status" value="1"/>
</dbReference>
<dbReference type="Pfam" id="PF14492">
    <property type="entry name" value="EFG_III"/>
    <property type="match status" value="1"/>
</dbReference>
<dbReference type="GO" id="GO:0032790">
    <property type="term" value="P:ribosome disassembly"/>
    <property type="evidence" value="ECO:0007669"/>
    <property type="project" value="TreeGrafter"/>
</dbReference>
<sequence length="687" mass="74947">MSISSADIRNIAVIGHSGEGKTSVCEAILFNGKSTDRLGKVTEGNTVTDYDEQEIARKMSISLALAYTVYEGVKINLLDVPGFYDFEGEENEALRAAGGALIVTSATGSVSVGAEKAIEKCLRAKKPMVLFINGMDKENADYKGTVAALQEKYAGKIAPIQIPLMEGNKMVGYINALTEKAFRFSEEGLKEIPIPEEMKATLAEMQDKLTETAAENDDALLDKYFEEGKLSKEEIIHGIRKGIYNVNTIPVMAGSALQNRGIINLMGEIVKYMPSAEERGEVLAASVDKDELVGINCESDAPLAAQVFKTVVDPFVGKLNVMKVFRGTLKSGSTVYNSTTGKTERINQIYLLKGKKQEPVTELAAGDIGAVNKLNATNTGDTLCDESAKVRFDPIHFPRPVLSMAIYAEKKGEEDKIFQGLNKLSEEDYTFNVAKNAETGEMLISGQGETHLDVLNKKLKAKFNVSAVLKTPKIAYRETIRKKVEAEGKHKKQSGGHGQYGHCKVRFEPFDGEFEFAEEVVGGSVPKQYIPAVEKGLIECLPHGVLAGYPVTGLRAVLYDGSYHDVDSSEMAFKLAAALAFKEGLKNASPCLLEPIMKLKIAIPEAYLGDIMGDMNKRRGRILGIDMIEGMQVVNAEAPQSELQKYATDLRSMTQGRGKFMAELSRYEEVPAPEAEKIIKARAAEQG</sequence>
<dbReference type="Gene3D" id="2.40.30.10">
    <property type="entry name" value="Translation factors"/>
    <property type="match status" value="1"/>
</dbReference>
<dbReference type="Pfam" id="PF00679">
    <property type="entry name" value="EFG_C"/>
    <property type="match status" value="1"/>
</dbReference>
<evidence type="ECO:0000256" key="1">
    <source>
        <dbReference type="ARBA" id="ARBA00022741"/>
    </source>
</evidence>
<name>A0A9D1V6J7_9FIRM</name>
<dbReference type="SUPFAM" id="SSF54980">
    <property type="entry name" value="EF-G C-terminal domain-like"/>
    <property type="match status" value="2"/>
</dbReference>
<dbReference type="Gene3D" id="3.30.70.240">
    <property type="match status" value="1"/>
</dbReference>
<dbReference type="InterPro" id="IPR000640">
    <property type="entry name" value="EFG_V-like"/>
</dbReference>
<dbReference type="GO" id="GO:0003746">
    <property type="term" value="F:translation elongation factor activity"/>
    <property type="evidence" value="ECO:0007669"/>
    <property type="project" value="UniProtKB-KW"/>
</dbReference>
<dbReference type="InterPro" id="IPR035647">
    <property type="entry name" value="EFG_III/V"/>
</dbReference>
<dbReference type="CDD" id="cd16262">
    <property type="entry name" value="EFG_III"/>
    <property type="match status" value="1"/>
</dbReference>
<keyword evidence="4" id="KW-0648">Protein biosynthesis</keyword>
<dbReference type="PANTHER" id="PTHR43261">
    <property type="entry name" value="TRANSLATION ELONGATION FACTOR G-RELATED"/>
    <property type="match status" value="1"/>
</dbReference>
<keyword evidence="4" id="KW-0251">Elongation factor</keyword>
<protein>
    <submittedName>
        <fullName evidence="4">Elongation factor G</fullName>
    </submittedName>
</protein>
<gene>
    <name evidence="4" type="ORF">H9741_01100</name>
</gene>
<dbReference type="PROSITE" id="PS51722">
    <property type="entry name" value="G_TR_2"/>
    <property type="match status" value="1"/>
</dbReference>
<dbReference type="FunFam" id="3.30.230.10:FF:000003">
    <property type="entry name" value="Elongation factor G"/>
    <property type="match status" value="1"/>
</dbReference>
<reference evidence="4" key="2">
    <citation type="submission" date="2021-04" db="EMBL/GenBank/DDBJ databases">
        <authorList>
            <person name="Gilroy R."/>
        </authorList>
    </citation>
    <scope>NUCLEOTIDE SEQUENCE</scope>
    <source>
        <strain evidence="4">811</strain>
    </source>
</reference>
<dbReference type="SUPFAM" id="SSF54211">
    <property type="entry name" value="Ribosomal protein S5 domain 2-like"/>
    <property type="match status" value="1"/>
</dbReference>
<dbReference type="Gene3D" id="3.40.50.300">
    <property type="entry name" value="P-loop containing nucleotide triphosphate hydrolases"/>
    <property type="match status" value="1"/>
</dbReference>
<dbReference type="Pfam" id="PF03764">
    <property type="entry name" value="EFG_IV"/>
    <property type="match status" value="1"/>
</dbReference>
<organism evidence="4 5">
    <name type="scientific">Candidatus Borkfalkia faecipullorum</name>
    <dbReference type="NCBI Taxonomy" id="2838510"/>
    <lineage>
        <taxon>Bacteria</taxon>
        <taxon>Bacillati</taxon>
        <taxon>Bacillota</taxon>
        <taxon>Clostridia</taxon>
        <taxon>Christensenellales</taxon>
        <taxon>Christensenellaceae</taxon>
        <taxon>Candidatus Borkfalkia</taxon>
    </lineage>
</organism>
<keyword evidence="1" id="KW-0547">Nucleotide-binding</keyword>
<dbReference type="AlphaFoldDB" id="A0A9D1V6J7"/>